<keyword evidence="3" id="KW-1185">Reference proteome</keyword>
<sequence>MFKSFSPLYLFLAFLVVSCYGIDKPSKPDNLLSEDKMVDVLVEFTLMSSAKGINKRELENRGIVPDSFVYKKHNIDSLQFANSNNYYAYDIETYTDIYTKVKDSLEKLKAIYVEEQKKITEDKQKLLKKERKPLNLDN</sequence>
<evidence type="ECO:0000313" key="2">
    <source>
        <dbReference type="EMBL" id="RAJ18118.1"/>
    </source>
</evidence>
<reference evidence="2 3" key="1">
    <citation type="submission" date="2018-06" db="EMBL/GenBank/DDBJ databases">
        <title>Genomic Encyclopedia of Archaeal and Bacterial Type Strains, Phase II (KMG-II): from individual species to whole genera.</title>
        <authorList>
            <person name="Goeker M."/>
        </authorList>
    </citation>
    <scope>NUCLEOTIDE SEQUENCE [LARGE SCALE GENOMIC DNA]</scope>
    <source>
        <strain evidence="2 3">DSM 24464</strain>
    </source>
</reference>
<dbReference type="AlphaFoldDB" id="A0A327RQ00"/>
<dbReference type="OrthoDB" id="1525222at2"/>
<protein>
    <submittedName>
        <fullName evidence="2">Uncharacterized protein DUF4296</fullName>
    </submittedName>
</protein>
<dbReference type="InterPro" id="IPR025381">
    <property type="entry name" value="DUF4296"/>
</dbReference>
<name>A0A327RQ00_9FLAO</name>
<dbReference type="PROSITE" id="PS51257">
    <property type="entry name" value="PROKAR_LIPOPROTEIN"/>
    <property type="match status" value="1"/>
</dbReference>
<comment type="caution">
    <text evidence="2">The sequence shown here is derived from an EMBL/GenBank/DDBJ whole genome shotgun (WGS) entry which is preliminary data.</text>
</comment>
<dbReference type="Proteomes" id="UP000248703">
    <property type="component" value="Unassembled WGS sequence"/>
</dbReference>
<dbReference type="EMBL" id="QLLO01000001">
    <property type="protein sequence ID" value="RAJ18118.1"/>
    <property type="molecule type" value="Genomic_DNA"/>
</dbReference>
<proteinExistence type="predicted"/>
<dbReference type="Pfam" id="PF14129">
    <property type="entry name" value="DUF4296"/>
    <property type="match status" value="1"/>
</dbReference>
<evidence type="ECO:0000259" key="1">
    <source>
        <dbReference type="Pfam" id="PF14129"/>
    </source>
</evidence>
<evidence type="ECO:0000313" key="3">
    <source>
        <dbReference type="Proteomes" id="UP000248703"/>
    </source>
</evidence>
<dbReference type="RefSeq" id="WP_111658749.1">
    <property type="nucleotide sequence ID" value="NZ_QLLO01000001.1"/>
</dbReference>
<organism evidence="2 3">
    <name type="scientific">Olleya aquimaris</name>
    <dbReference type="NCBI Taxonomy" id="639310"/>
    <lineage>
        <taxon>Bacteria</taxon>
        <taxon>Pseudomonadati</taxon>
        <taxon>Bacteroidota</taxon>
        <taxon>Flavobacteriia</taxon>
        <taxon>Flavobacteriales</taxon>
        <taxon>Flavobacteriaceae</taxon>
    </lineage>
</organism>
<accession>A0A327RQ00</accession>
<gene>
    <name evidence="2" type="ORF">LY08_00391</name>
</gene>
<feature type="domain" description="DUF4296" evidence="1">
    <location>
        <begin position="28"/>
        <end position="109"/>
    </location>
</feature>